<dbReference type="Gene3D" id="3.40.50.2300">
    <property type="match status" value="1"/>
</dbReference>
<dbReference type="InterPro" id="IPR011006">
    <property type="entry name" value="CheY-like_superfamily"/>
</dbReference>
<dbReference type="InterPro" id="IPR018062">
    <property type="entry name" value="HTH_AraC-typ_CS"/>
</dbReference>
<dbReference type="STRING" id="1401.BK123_16495"/>
<dbReference type="GO" id="GO:0003700">
    <property type="term" value="F:DNA-binding transcription factor activity"/>
    <property type="evidence" value="ECO:0007669"/>
    <property type="project" value="InterPro"/>
</dbReference>
<dbReference type="EMBL" id="MRTF01000005">
    <property type="protein sequence ID" value="OME92209.1"/>
    <property type="molecule type" value="Genomic_DNA"/>
</dbReference>
<feature type="domain" description="Response regulatory" evidence="6">
    <location>
        <begin position="7"/>
        <end position="123"/>
    </location>
</feature>
<keyword evidence="1" id="KW-0805">Transcription regulation</keyword>
<dbReference type="OrthoDB" id="2575283at2"/>
<dbReference type="GO" id="GO:0000160">
    <property type="term" value="P:phosphorelay signal transduction system"/>
    <property type="evidence" value="ECO:0007669"/>
    <property type="project" value="InterPro"/>
</dbReference>
<keyword evidence="3" id="KW-0804">Transcription</keyword>
<dbReference type="SMART" id="SM00342">
    <property type="entry name" value="HTH_ARAC"/>
    <property type="match status" value="1"/>
</dbReference>
<evidence type="ECO:0000313" key="8">
    <source>
        <dbReference type="Proteomes" id="UP000187074"/>
    </source>
</evidence>
<dbReference type="SMART" id="SM00448">
    <property type="entry name" value="REC"/>
    <property type="match status" value="1"/>
</dbReference>
<proteinExistence type="predicted"/>
<feature type="domain" description="HTH araC/xylS-type" evidence="5">
    <location>
        <begin position="415"/>
        <end position="513"/>
    </location>
</feature>
<comment type="caution">
    <text evidence="7">The sequence shown here is derived from an EMBL/GenBank/DDBJ whole genome shotgun (WGS) entry which is preliminary data.</text>
</comment>
<dbReference type="InterPro" id="IPR001789">
    <property type="entry name" value="Sig_transdc_resp-reg_receiver"/>
</dbReference>
<dbReference type="PROSITE" id="PS50110">
    <property type="entry name" value="RESPONSE_REGULATORY"/>
    <property type="match status" value="1"/>
</dbReference>
<evidence type="ECO:0000313" key="7">
    <source>
        <dbReference type="EMBL" id="OME92209.1"/>
    </source>
</evidence>
<feature type="modified residue" description="4-aspartylphosphate" evidence="4">
    <location>
        <position position="58"/>
    </location>
</feature>
<sequence length="514" mass="59275">MAIEPLGVLIVEDEIPLRQELRIFPWEACGAEWIGEASNGSEAMQLCAERTPDVVITDITMPVMDGIALIRELRKRHPSVQIILLTCHSDFHYVQEALRLGALEYILKVSLEEEELKQAMDKARAAVVKERMVQEHARREQRQLQAALFGKLLHGQEPAGSDWQLMTLSVDRPIRLVRLMLDIPPLAYLAVKETVQQRLTEQEKRDSNWLTWLTVREREYFVLLEGRTPPNAVLESLRTVVQHLTELLNREETKQERWATAYALFSKPVTSKEEVASALAYSNEWKDALFYDRCPEESAVYAQHSLPLSDLTEKKTKELNELLRKASLSPASLKEYLLGEFRDWCIAERVKPSQLKERILNWQVNWHRQQEGDELSAARMGLLMDAGTLAEMIVNIVQDMEAAELGKSRSRFEIRLAVQWIKDHLKEPISLPVIAEQVGLSPHYISKLFREETGSTVNQYITRLRMEKAIELLRHSNKKVYEVAEEVGIPSYRYFTVTFRNWTGVSPTDYKRNG</sequence>
<keyword evidence="2 7" id="KW-0238">DNA-binding</keyword>
<dbReference type="SUPFAM" id="SSF46689">
    <property type="entry name" value="Homeodomain-like"/>
    <property type="match status" value="2"/>
</dbReference>
<dbReference type="Proteomes" id="UP000187074">
    <property type="component" value="Unassembled WGS sequence"/>
</dbReference>
<reference evidence="7 8" key="1">
    <citation type="submission" date="2016-11" db="EMBL/GenBank/DDBJ databases">
        <title>Paenibacillus species isolates.</title>
        <authorList>
            <person name="Beno S.M."/>
        </authorList>
    </citation>
    <scope>NUCLEOTIDE SEQUENCE [LARGE SCALE GENOMIC DNA]</scope>
    <source>
        <strain evidence="7 8">FSL F4-0100</strain>
    </source>
</reference>
<evidence type="ECO:0000256" key="4">
    <source>
        <dbReference type="PROSITE-ProRule" id="PRU00169"/>
    </source>
</evidence>
<name>A0A1R1B0Z0_PAELA</name>
<dbReference type="PROSITE" id="PS01124">
    <property type="entry name" value="HTH_ARAC_FAMILY_2"/>
    <property type="match status" value="1"/>
</dbReference>
<dbReference type="Pfam" id="PF00072">
    <property type="entry name" value="Response_reg"/>
    <property type="match status" value="1"/>
</dbReference>
<dbReference type="AlphaFoldDB" id="A0A1R1B0Z0"/>
<protein>
    <submittedName>
        <fullName evidence="7">DNA-binding response regulator</fullName>
    </submittedName>
</protein>
<evidence type="ECO:0000259" key="5">
    <source>
        <dbReference type="PROSITE" id="PS01124"/>
    </source>
</evidence>
<evidence type="ECO:0000256" key="3">
    <source>
        <dbReference type="ARBA" id="ARBA00023163"/>
    </source>
</evidence>
<keyword evidence="4" id="KW-0597">Phosphoprotein</keyword>
<gene>
    <name evidence="7" type="ORF">BK123_16495</name>
</gene>
<dbReference type="PANTHER" id="PTHR43280">
    <property type="entry name" value="ARAC-FAMILY TRANSCRIPTIONAL REGULATOR"/>
    <property type="match status" value="1"/>
</dbReference>
<dbReference type="PROSITE" id="PS00041">
    <property type="entry name" value="HTH_ARAC_FAMILY_1"/>
    <property type="match status" value="1"/>
</dbReference>
<dbReference type="InterPro" id="IPR009057">
    <property type="entry name" value="Homeodomain-like_sf"/>
</dbReference>
<dbReference type="InterPro" id="IPR018060">
    <property type="entry name" value="HTH_AraC"/>
</dbReference>
<dbReference type="Pfam" id="PF12833">
    <property type="entry name" value="HTH_18"/>
    <property type="match status" value="1"/>
</dbReference>
<evidence type="ECO:0000259" key="6">
    <source>
        <dbReference type="PROSITE" id="PS50110"/>
    </source>
</evidence>
<organism evidence="7 8">
    <name type="scientific">Paenibacillus lautus</name>
    <name type="common">Bacillus lautus</name>
    <dbReference type="NCBI Taxonomy" id="1401"/>
    <lineage>
        <taxon>Bacteria</taxon>
        <taxon>Bacillati</taxon>
        <taxon>Bacillota</taxon>
        <taxon>Bacilli</taxon>
        <taxon>Bacillales</taxon>
        <taxon>Paenibacillaceae</taxon>
        <taxon>Paenibacillus</taxon>
    </lineage>
</organism>
<dbReference type="CDD" id="cd17536">
    <property type="entry name" value="REC_YesN-like"/>
    <property type="match status" value="1"/>
</dbReference>
<dbReference type="SUPFAM" id="SSF52172">
    <property type="entry name" value="CheY-like"/>
    <property type="match status" value="1"/>
</dbReference>
<accession>A0A1R1B0Z0</accession>
<dbReference type="Gene3D" id="1.10.10.60">
    <property type="entry name" value="Homeodomain-like"/>
    <property type="match status" value="2"/>
</dbReference>
<evidence type="ECO:0000256" key="1">
    <source>
        <dbReference type="ARBA" id="ARBA00023015"/>
    </source>
</evidence>
<dbReference type="PANTHER" id="PTHR43280:SF2">
    <property type="entry name" value="HTH-TYPE TRANSCRIPTIONAL REGULATOR EXSA"/>
    <property type="match status" value="1"/>
</dbReference>
<dbReference type="GO" id="GO:0043565">
    <property type="term" value="F:sequence-specific DNA binding"/>
    <property type="evidence" value="ECO:0007669"/>
    <property type="project" value="InterPro"/>
</dbReference>
<evidence type="ECO:0000256" key="2">
    <source>
        <dbReference type="ARBA" id="ARBA00023125"/>
    </source>
</evidence>
<dbReference type="RefSeq" id="WP_076323465.1">
    <property type="nucleotide sequence ID" value="NZ_JBCNGN010000004.1"/>
</dbReference>